<comment type="caution">
    <text evidence="1">The sequence shown here is derived from an EMBL/GenBank/DDBJ whole genome shotgun (WGS) entry which is preliminary data.</text>
</comment>
<accession>K2Q3W1</accession>
<dbReference type="EMBL" id="ALJF01000007">
    <property type="protein sequence ID" value="EKF59810.1"/>
    <property type="molecule type" value="Genomic_DNA"/>
</dbReference>
<dbReference type="STRING" id="1156935.QWE_09530"/>
<evidence type="ECO:0000313" key="1">
    <source>
        <dbReference type="EMBL" id="EKF59810.1"/>
    </source>
</evidence>
<protein>
    <submittedName>
        <fullName evidence="1">Uncharacterized protein</fullName>
    </submittedName>
</protein>
<name>K2Q3W1_9HYPH</name>
<reference evidence="1 2" key="1">
    <citation type="journal article" date="2012" name="J. Bacteriol.">
        <title>Draft Genome Sequence of Agrobacterium albertimagni Strain AOL15.</title>
        <authorList>
            <person name="Trimble W.L."/>
            <person name="Phung le T."/>
            <person name="Meyer F."/>
            <person name="Gilbert J.A."/>
            <person name="Silver S."/>
        </authorList>
    </citation>
    <scope>NUCLEOTIDE SEQUENCE [LARGE SCALE GENOMIC DNA]</scope>
    <source>
        <strain evidence="1 2">AOL15</strain>
    </source>
</reference>
<organism evidence="1 2">
    <name type="scientific">Agrobacterium albertimagni AOL15</name>
    <dbReference type="NCBI Taxonomy" id="1156935"/>
    <lineage>
        <taxon>Bacteria</taxon>
        <taxon>Pseudomonadati</taxon>
        <taxon>Pseudomonadota</taxon>
        <taxon>Alphaproteobacteria</taxon>
        <taxon>Hyphomicrobiales</taxon>
        <taxon>Rhizobiaceae</taxon>
        <taxon>Rhizobium/Agrobacterium group</taxon>
        <taxon>Agrobacterium</taxon>
    </lineage>
</organism>
<evidence type="ECO:0000313" key="2">
    <source>
        <dbReference type="Proteomes" id="UP000007123"/>
    </source>
</evidence>
<dbReference type="Proteomes" id="UP000007123">
    <property type="component" value="Unassembled WGS sequence"/>
</dbReference>
<keyword evidence="2" id="KW-1185">Reference proteome</keyword>
<gene>
    <name evidence="1" type="ORF">QWE_09530</name>
</gene>
<dbReference type="AlphaFoldDB" id="K2Q3W1"/>
<proteinExistence type="predicted"/>
<sequence>MLRFGLPVLREGNSSRHDGADMKKPILSSLWALQSKEYLDDITTLFRAHGFRLCGIRLVLMQR</sequence>